<organism evidence="3 4">
    <name type="scientific">Symbiodinium natans</name>
    <dbReference type="NCBI Taxonomy" id="878477"/>
    <lineage>
        <taxon>Eukaryota</taxon>
        <taxon>Sar</taxon>
        <taxon>Alveolata</taxon>
        <taxon>Dinophyceae</taxon>
        <taxon>Suessiales</taxon>
        <taxon>Symbiodiniaceae</taxon>
        <taxon>Symbiodinium</taxon>
    </lineage>
</organism>
<dbReference type="InterPro" id="IPR036249">
    <property type="entry name" value="Thioredoxin-like_sf"/>
</dbReference>
<dbReference type="Gene3D" id="3.40.30.10">
    <property type="entry name" value="Glutaredoxin"/>
    <property type="match status" value="1"/>
</dbReference>
<dbReference type="OrthoDB" id="270584at2759"/>
<comment type="caution">
    <text evidence="3">The sequence shown here is derived from an EMBL/GenBank/DDBJ whole genome shotgun (WGS) entry which is preliminary data.</text>
</comment>
<dbReference type="CDD" id="cd02947">
    <property type="entry name" value="TRX_family"/>
    <property type="match status" value="1"/>
</dbReference>
<gene>
    <name evidence="3" type="primary">trx1</name>
    <name evidence="3" type="ORF">SNAT2548_LOCUS30836</name>
</gene>
<dbReference type="PROSITE" id="PS50222">
    <property type="entry name" value="EF_HAND_2"/>
    <property type="match status" value="1"/>
</dbReference>
<dbReference type="Pfam" id="PF00085">
    <property type="entry name" value="Thioredoxin"/>
    <property type="match status" value="1"/>
</dbReference>
<dbReference type="InterPro" id="IPR013766">
    <property type="entry name" value="Thioredoxin_domain"/>
</dbReference>
<dbReference type="PROSITE" id="PS00018">
    <property type="entry name" value="EF_HAND_1"/>
    <property type="match status" value="1"/>
</dbReference>
<sequence>MSSTQQHLLAEDTAGALRGIQQRTAAPTGIFLRIKLSQRLKRRSRCDFGIQRGGFLMIACSEDWRQVLKSWDVTPKHGVPVSRHHGYLGHLGLEKQTLAAALAAGCVWRRCKRIARKESEGEGRGIIRSVIELPKQTALGIEIRASSVVAAPISATDGTFKKPPLRAEYCLDPLDAHGNQQAVADSIRQLVAHFKWQGAVGCSINKTVCELLGMDATAISAMEMGAGKLLSEALVGKASSVHATVHATIAGYNHLVWDESSANEEKKESWMQEVVLVATLGRNISTVVFNHGKRVRRTEWCQCARPDSDNADSPEVNGCPPQVLELSNALPFHAPSLESPEWGQWAETVDENLSQLLASVTIDRLVIVPTGRTAEDDAALLENLKPRLTNTFQRAVEKGCKVSLVAQGEGSMVRGAATSALIELQADQMLKELREVLSHGSSLQSVSDNQLRIIFDRLDLNGDGLLEVEDLQQGLEMLGVQRDVQELLKELNITKGPVMLEEFMPWWHKNVRNARIVTLSSSQAWQRLLQMPPPEGFGDLILLQVTFTFCRACKGFEPKLRKLAEEYSDVRFVQLVGNASIGAMNFVQQLKCQGSPSFFLFRRGSGELLAKWHGANADKVRQHLSPYVENGEGENENAGFGNFGNFFQF</sequence>
<accession>A0A812U315</accession>
<keyword evidence="4" id="KW-1185">Reference proteome</keyword>
<dbReference type="AlphaFoldDB" id="A0A812U315"/>
<dbReference type="Gene3D" id="1.10.238.10">
    <property type="entry name" value="EF-hand"/>
    <property type="match status" value="1"/>
</dbReference>
<dbReference type="SUPFAM" id="SSF47473">
    <property type="entry name" value="EF-hand"/>
    <property type="match status" value="1"/>
</dbReference>
<dbReference type="InterPro" id="IPR002048">
    <property type="entry name" value="EF_hand_dom"/>
</dbReference>
<proteinExistence type="predicted"/>
<reference evidence="3" key="1">
    <citation type="submission" date="2021-02" db="EMBL/GenBank/DDBJ databases">
        <authorList>
            <person name="Dougan E. K."/>
            <person name="Rhodes N."/>
            <person name="Thang M."/>
            <person name="Chan C."/>
        </authorList>
    </citation>
    <scope>NUCLEOTIDE SEQUENCE</scope>
</reference>
<evidence type="ECO:0000259" key="2">
    <source>
        <dbReference type="PROSITE" id="PS50222"/>
    </source>
</evidence>
<protein>
    <submittedName>
        <fullName evidence="3">Trx1 protein</fullName>
    </submittedName>
</protein>
<dbReference type="Proteomes" id="UP000604046">
    <property type="component" value="Unassembled WGS sequence"/>
</dbReference>
<dbReference type="InterPro" id="IPR011992">
    <property type="entry name" value="EF-hand-dom_pair"/>
</dbReference>
<dbReference type="GO" id="GO:0005509">
    <property type="term" value="F:calcium ion binding"/>
    <property type="evidence" value="ECO:0007669"/>
    <property type="project" value="InterPro"/>
</dbReference>
<evidence type="ECO:0000313" key="3">
    <source>
        <dbReference type="EMBL" id="CAE7549215.1"/>
    </source>
</evidence>
<evidence type="ECO:0000256" key="1">
    <source>
        <dbReference type="ARBA" id="ARBA00022837"/>
    </source>
</evidence>
<evidence type="ECO:0000313" key="4">
    <source>
        <dbReference type="Proteomes" id="UP000604046"/>
    </source>
</evidence>
<keyword evidence="1" id="KW-0106">Calcium</keyword>
<dbReference type="InterPro" id="IPR018247">
    <property type="entry name" value="EF_Hand_1_Ca_BS"/>
</dbReference>
<dbReference type="EMBL" id="CAJNDS010002626">
    <property type="protein sequence ID" value="CAE7549215.1"/>
    <property type="molecule type" value="Genomic_DNA"/>
</dbReference>
<name>A0A812U315_9DINO</name>
<dbReference type="SUPFAM" id="SSF52833">
    <property type="entry name" value="Thioredoxin-like"/>
    <property type="match status" value="1"/>
</dbReference>
<feature type="domain" description="EF-hand" evidence="2">
    <location>
        <begin position="446"/>
        <end position="481"/>
    </location>
</feature>